<feature type="transmembrane region" description="Helical" evidence="8">
    <location>
        <begin position="114"/>
        <end position="131"/>
    </location>
</feature>
<evidence type="ECO:0000313" key="11">
    <source>
        <dbReference type="Proteomes" id="UP000692954"/>
    </source>
</evidence>
<dbReference type="PANTHER" id="PTHR11730">
    <property type="entry name" value="AMMONIUM TRANSPORTER"/>
    <property type="match status" value="1"/>
</dbReference>
<dbReference type="GO" id="GO:0005886">
    <property type="term" value="C:plasma membrane"/>
    <property type="evidence" value="ECO:0007669"/>
    <property type="project" value="TreeGrafter"/>
</dbReference>
<dbReference type="PROSITE" id="PS01219">
    <property type="entry name" value="AMMONIUM_TRANSP"/>
    <property type="match status" value="1"/>
</dbReference>
<feature type="transmembrane region" description="Helical" evidence="8">
    <location>
        <begin position="301"/>
        <end position="322"/>
    </location>
</feature>
<dbReference type="Pfam" id="PF00909">
    <property type="entry name" value="Ammonium_transp"/>
    <property type="match status" value="1"/>
</dbReference>
<feature type="transmembrane region" description="Helical" evidence="8">
    <location>
        <begin position="366"/>
        <end position="388"/>
    </location>
</feature>
<evidence type="ECO:0000256" key="2">
    <source>
        <dbReference type="ARBA" id="ARBA00005887"/>
    </source>
</evidence>
<accession>A0A8S1P4Y1</accession>
<protein>
    <recommendedName>
        <fullName evidence="9">Ammonium transporter AmtB-like domain-containing protein</fullName>
    </recommendedName>
</protein>
<evidence type="ECO:0000256" key="6">
    <source>
        <dbReference type="ARBA" id="ARBA00023136"/>
    </source>
</evidence>
<keyword evidence="3" id="KW-0813">Transport</keyword>
<comment type="similarity">
    <text evidence="2">Belongs to the ammonia transporter channel (TC 1.A.11.2) family.</text>
</comment>
<dbReference type="InterPro" id="IPR018047">
    <property type="entry name" value="Ammonium_transpt_CS"/>
</dbReference>
<proteinExistence type="inferred from homology"/>
<feature type="transmembrane region" description="Helical" evidence="8">
    <location>
        <begin position="58"/>
        <end position="81"/>
    </location>
</feature>
<feature type="transmembrane region" description="Helical" evidence="8">
    <location>
        <begin position="216"/>
        <end position="236"/>
    </location>
</feature>
<keyword evidence="5 8" id="KW-1133">Transmembrane helix</keyword>
<dbReference type="Proteomes" id="UP000692954">
    <property type="component" value="Unassembled WGS sequence"/>
</dbReference>
<evidence type="ECO:0000256" key="3">
    <source>
        <dbReference type="ARBA" id="ARBA00022448"/>
    </source>
</evidence>
<evidence type="ECO:0000313" key="10">
    <source>
        <dbReference type="EMBL" id="CAD8098082.1"/>
    </source>
</evidence>
<reference evidence="10" key="1">
    <citation type="submission" date="2021-01" db="EMBL/GenBank/DDBJ databases">
        <authorList>
            <consortium name="Genoscope - CEA"/>
            <person name="William W."/>
        </authorList>
    </citation>
    <scope>NUCLEOTIDE SEQUENCE</scope>
</reference>
<evidence type="ECO:0000256" key="4">
    <source>
        <dbReference type="ARBA" id="ARBA00022692"/>
    </source>
</evidence>
<dbReference type="InterPro" id="IPR024041">
    <property type="entry name" value="NH4_transpt_AmtB-like_dom"/>
</dbReference>
<dbReference type="EMBL" id="CAJJDN010000069">
    <property type="protein sequence ID" value="CAD8098082.1"/>
    <property type="molecule type" value="Genomic_DNA"/>
</dbReference>
<feature type="domain" description="Ammonium transporter AmtB-like" evidence="9">
    <location>
        <begin position="28"/>
        <end position="411"/>
    </location>
</feature>
<dbReference type="PANTHER" id="PTHR11730:SF6">
    <property type="entry name" value="AMMONIUM TRANSPORTER"/>
    <property type="match status" value="1"/>
</dbReference>
<feature type="transmembrane region" description="Helical" evidence="8">
    <location>
        <begin position="334"/>
        <end position="354"/>
    </location>
</feature>
<name>A0A8S1P4Y1_9CILI</name>
<evidence type="ECO:0000259" key="9">
    <source>
        <dbReference type="Pfam" id="PF00909"/>
    </source>
</evidence>
<keyword evidence="11" id="KW-1185">Reference proteome</keyword>
<sequence length="439" mass="46895">MNHLPDTAAVINAASNYTPLLAGIDSTWVLVTSFSALLTILGFAFISSGAVRYKSVQSAIITVLLGAVITILFFWLLGYGFAFGDDKGNKFIGINRFAGTGYLANATRDDYTNLIFQSIGAIIVSSLFGLGTLERSRFFSVSVCLAVISGFLYPTLLHWIQPNGWLNKFGFIDFAGSSYIHLFGGVTALVVSIFLKERRDQSGNVHPGIFPHHSPINIGYGSIILTIATLIFINGSNKQGKSNKYEQGLIAVNTLVATTFSALTSFIVQYLKTHKTSLIALARGSVAGIVAISAIANDVRIWESALTGILAGLIYIILILIIKRSHVDDPAYTIATHLGPGLLGTLLVGVLTISKGFVTGNGFKQFGLQLVGALAVIGWGLLIALFVIPLKGTGVFKINPLQESQGIDTSYAGGEAIQFIDEQPEPALLSSTPKKGIFQ</sequence>
<organism evidence="10 11">
    <name type="scientific">Paramecium sonneborni</name>
    <dbReference type="NCBI Taxonomy" id="65129"/>
    <lineage>
        <taxon>Eukaryota</taxon>
        <taxon>Sar</taxon>
        <taxon>Alveolata</taxon>
        <taxon>Ciliophora</taxon>
        <taxon>Intramacronucleata</taxon>
        <taxon>Oligohymenophorea</taxon>
        <taxon>Peniculida</taxon>
        <taxon>Parameciidae</taxon>
        <taxon>Paramecium</taxon>
    </lineage>
</organism>
<evidence type="ECO:0000256" key="1">
    <source>
        <dbReference type="ARBA" id="ARBA00004141"/>
    </source>
</evidence>
<keyword evidence="7" id="KW-0924">Ammonia transport</keyword>
<comment type="caution">
    <text evidence="10">The sequence shown here is derived from an EMBL/GenBank/DDBJ whole genome shotgun (WGS) entry which is preliminary data.</text>
</comment>
<feature type="transmembrane region" description="Helical" evidence="8">
    <location>
        <begin position="248"/>
        <end position="271"/>
    </location>
</feature>
<comment type="subcellular location">
    <subcellularLocation>
        <location evidence="1">Membrane</location>
        <topology evidence="1">Multi-pass membrane protein</topology>
    </subcellularLocation>
</comment>
<dbReference type="AlphaFoldDB" id="A0A8S1P4Y1"/>
<dbReference type="GO" id="GO:0008519">
    <property type="term" value="F:ammonium channel activity"/>
    <property type="evidence" value="ECO:0007669"/>
    <property type="project" value="InterPro"/>
</dbReference>
<evidence type="ECO:0000256" key="8">
    <source>
        <dbReference type="SAM" id="Phobius"/>
    </source>
</evidence>
<keyword evidence="6 8" id="KW-0472">Membrane</keyword>
<feature type="transmembrane region" description="Helical" evidence="8">
    <location>
        <begin position="138"/>
        <end position="156"/>
    </location>
</feature>
<gene>
    <name evidence="10" type="ORF">PSON_ATCC_30995.1.T0690219</name>
</gene>
<feature type="transmembrane region" description="Helical" evidence="8">
    <location>
        <begin position="176"/>
        <end position="195"/>
    </location>
</feature>
<dbReference type="GO" id="GO:0097272">
    <property type="term" value="P:ammonium homeostasis"/>
    <property type="evidence" value="ECO:0007669"/>
    <property type="project" value="TreeGrafter"/>
</dbReference>
<evidence type="ECO:0000256" key="7">
    <source>
        <dbReference type="ARBA" id="ARBA00023177"/>
    </source>
</evidence>
<dbReference type="FunFam" id="1.10.3430.10:FF:000008">
    <property type="entry name" value="Ammonium transporter"/>
    <property type="match status" value="1"/>
</dbReference>
<keyword evidence="4 8" id="KW-0812">Transmembrane</keyword>
<dbReference type="OrthoDB" id="411443at2759"/>
<feature type="transmembrane region" description="Helical" evidence="8">
    <location>
        <begin position="278"/>
        <end position="295"/>
    </location>
</feature>
<feature type="transmembrane region" description="Helical" evidence="8">
    <location>
        <begin position="27"/>
        <end position="46"/>
    </location>
</feature>
<evidence type="ECO:0000256" key="5">
    <source>
        <dbReference type="ARBA" id="ARBA00022989"/>
    </source>
</evidence>